<dbReference type="Proteomes" id="UP001364695">
    <property type="component" value="Unassembled WGS sequence"/>
</dbReference>
<dbReference type="EMBL" id="JAWDIE010000010">
    <property type="protein sequence ID" value="MEJ7138353.1"/>
    <property type="molecule type" value="Genomic_DNA"/>
</dbReference>
<sequence>MPIHTVHPLTASPRDSAADFSRPSTLGEVLQARAETVERRAPLRRCTRLYVVGGVLFGLAFVLCGFVVDALWRGWSLSPQHVKDLLHTNPLHAIIATAPLVLGAVFGLLGLRQDRLRRELALRMSAQELARFEASHDSLTGCANRRQFQDNLIEGLQGAGETRLLALVLIDIDHFKHVNDTYGHYAGDELIRLVSRRLSTLARGGDTLARFGADELGLLWLDMPDEEAVQQRLEELDRLFDTPFLLETYSLRVTVSAGAALAPLHGQDPVSMLKAADIALFRAKADGRGCHCLFSDEMGVALRRRRRIELGLDQAVRSPDQLTVFYQPLVGPDGHTIRTAEALVRWTLRDGTSVGPGEFIPIAEETGLIWPLGEWVMRRVFAQANRWPQVVIAINLSPVQLRRSSLISLIEALVLEYDVQPARIEFEVTEGVLLENHAVIQDNLDALRAMGFRIALDDFGTGYSSLSYLRKFAFHKVKIDQSFVRGIGVSSESEEIVRAIVSIGRALGLRLVAEGVETREQFEFLRGIQCDEFQGYLFAHPMPHHAFWEHLHGPLDSGRPAPPLWPQDESLPARDSLSPSEA</sequence>
<keyword evidence="2" id="KW-1185">Reference proteome</keyword>
<accession>A0ACC6P2D2</accession>
<reference evidence="1" key="1">
    <citation type="submission" date="2023-10" db="EMBL/GenBank/DDBJ databases">
        <title>Amphibacter perezi, gen. nov., sp. nov. a novel taxa of the family Comamonadaceae, class Betaproteobacteria isolated from the skin microbiota of Pelophylax perezi from different populations.</title>
        <authorList>
            <person name="Costa S."/>
            <person name="Proenca D.N."/>
            <person name="Lopes I."/>
            <person name="Morais P.V."/>
        </authorList>
    </citation>
    <scope>NUCLEOTIDE SEQUENCE</scope>
    <source>
        <strain evidence="1">SL12-8</strain>
    </source>
</reference>
<evidence type="ECO:0000313" key="2">
    <source>
        <dbReference type="Proteomes" id="UP001364695"/>
    </source>
</evidence>
<name>A0ACC6P2D2_9BURK</name>
<protein>
    <submittedName>
        <fullName evidence="1">EAL domain-containing protein</fullName>
    </submittedName>
</protein>
<comment type="caution">
    <text evidence="1">The sequence shown here is derived from an EMBL/GenBank/DDBJ whole genome shotgun (WGS) entry which is preliminary data.</text>
</comment>
<gene>
    <name evidence="1" type="ORF">RV045_07900</name>
</gene>
<evidence type="ECO:0000313" key="1">
    <source>
        <dbReference type="EMBL" id="MEJ7138353.1"/>
    </source>
</evidence>
<proteinExistence type="predicted"/>
<organism evidence="1 2">
    <name type="scientific">Amphibiibacter pelophylacis</name>
    <dbReference type="NCBI Taxonomy" id="1799477"/>
    <lineage>
        <taxon>Bacteria</taxon>
        <taxon>Pseudomonadati</taxon>
        <taxon>Pseudomonadota</taxon>
        <taxon>Betaproteobacteria</taxon>
        <taxon>Burkholderiales</taxon>
        <taxon>Sphaerotilaceae</taxon>
        <taxon>Amphibiibacter</taxon>
    </lineage>
</organism>